<evidence type="ECO:0000259" key="1">
    <source>
        <dbReference type="Pfam" id="PF14534"/>
    </source>
</evidence>
<dbReference type="InterPro" id="IPR032710">
    <property type="entry name" value="NTF2-like_dom_sf"/>
</dbReference>
<keyword evidence="2" id="KW-0413">Isomerase</keyword>
<dbReference type="InterPro" id="IPR027843">
    <property type="entry name" value="DUF4440"/>
</dbReference>
<dbReference type="GO" id="GO:0016853">
    <property type="term" value="F:isomerase activity"/>
    <property type="evidence" value="ECO:0007669"/>
    <property type="project" value="UniProtKB-KW"/>
</dbReference>
<feature type="domain" description="DUF4440" evidence="1">
    <location>
        <begin position="28"/>
        <end position="136"/>
    </location>
</feature>
<sequence length="149" mass="16487">MKKVRRAAVLLESSLASYSSISPEEAKIRAIRAESNRAIAAQDVAGVSASLAEDFVVVIGDGTFLRREEYIAAFAHGFEQRSPLSYERVAEEICLSAALPLAAEHGHWKATLADGRNLFTGTYSAMWRRTEKGWKLRSELFVLLAEARE</sequence>
<evidence type="ECO:0000313" key="3">
    <source>
        <dbReference type="Proteomes" id="UP000540989"/>
    </source>
</evidence>
<organism evidence="2 3">
    <name type="scientific">Granulicella aggregans</name>
    <dbReference type="NCBI Taxonomy" id="474949"/>
    <lineage>
        <taxon>Bacteria</taxon>
        <taxon>Pseudomonadati</taxon>
        <taxon>Acidobacteriota</taxon>
        <taxon>Terriglobia</taxon>
        <taxon>Terriglobales</taxon>
        <taxon>Acidobacteriaceae</taxon>
        <taxon>Granulicella</taxon>
    </lineage>
</organism>
<gene>
    <name evidence="2" type="ORF">HDF16_003897</name>
</gene>
<protein>
    <submittedName>
        <fullName evidence="2">Ketosteroid isomerase-like protein</fullName>
    </submittedName>
</protein>
<accession>A0A7W7ZGF4</accession>
<dbReference type="Gene3D" id="3.10.450.50">
    <property type="match status" value="1"/>
</dbReference>
<keyword evidence="3" id="KW-1185">Reference proteome</keyword>
<evidence type="ECO:0000313" key="2">
    <source>
        <dbReference type="EMBL" id="MBB5059174.1"/>
    </source>
</evidence>
<dbReference type="SUPFAM" id="SSF54427">
    <property type="entry name" value="NTF2-like"/>
    <property type="match status" value="1"/>
</dbReference>
<dbReference type="EMBL" id="JACHIP010000005">
    <property type="protein sequence ID" value="MBB5059174.1"/>
    <property type="molecule type" value="Genomic_DNA"/>
</dbReference>
<dbReference type="AlphaFoldDB" id="A0A7W7ZGF4"/>
<dbReference type="Pfam" id="PF14534">
    <property type="entry name" value="DUF4440"/>
    <property type="match status" value="1"/>
</dbReference>
<reference evidence="2 3" key="1">
    <citation type="submission" date="2020-08" db="EMBL/GenBank/DDBJ databases">
        <title>Genomic Encyclopedia of Type Strains, Phase IV (KMG-V): Genome sequencing to study the core and pangenomes of soil and plant-associated prokaryotes.</title>
        <authorList>
            <person name="Whitman W."/>
        </authorList>
    </citation>
    <scope>NUCLEOTIDE SEQUENCE [LARGE SCALE GENOMIC DNA]</scope>
    <source>
        <strain evidence="2 3">M8UP14</strain>
    </source>
</reference>
<dbReference type="RefSeq" id="WP_184220156.1">
    <property type="nucleotide sequence ID" value="NZ_JACHIP010000005.1"/>
</dbReference>
<proteinExistence type="predicted"/>
<name>A0A7W7ZGF4_9BACT</name>
<dbReference type="Proteomes" id="UP000540989">
    <property type="component" value="Unassembled WGS sequence"/>
</dbReference>
<comment type="caution">
    <text evidence="2">The sequence shown here is derived from an EMBL/GenBank/DDBJ whole genome shotgun (WGS) entry which is preliminary data.</text>
</comment>